<accession>L7VLG6</accession>
<dbReference type="Proteomes" id="UP000011220">
    <property type="component" value="Chromosome"/>
</dbReference>
<protein>
    <submittedName>
        <fullName evidence="1">Uncharacterized protein</fullName>
    </submittedName>
</protein>
<name>L7VLG6_THES1</name>
<evidence type="ECO:0000313" key="2">
    <source>
        <dbReference type="Proteomes" id="UP000011220"/>
    </source>
</evidence>
<organism evidence="1 2">
    <name type="scientific">Thermoclostridium stercorarium (strain ATCC 35414 / DSM 8532 / NCIMB 11754)</name>
    <name type="common">Clostridium stercorarium</name>
    <dbReference type="NCBI Taxonomy" id="1121335"/>
    <lineage>
        <taxon>Bacteria</taxon>
        <taxon>Bacillati</taxon>
        <taxon>Bacillota</taxon>
        <taxon>Clostridia</taxon>
        <taxon>Eubacteriales</taxon>
        <taxon>Oscillospiraceae</taxon>
        <taxon>Thermoclostridium</taxon>
    </lineage>
</organism>
<dbReference type="AlphaFoldDB" id="L7VLG6"/>
<reference evidence="1 2" key="1">
    <citation type="journal article" date="2013" name="Genome Announc.">
        <title>Complete genome sequence of Clostridium stercorarium subsp. stercorarium strain DSM 8532, a thermophilic degrader of plant cell wall fibers.</title>
        <authorList>
            <person name="Poehlein A."/>
            <person name="Zverlov V.V."/>
            <person name="Daniel R."/>
            <person name="Schwarz W.H."/>
            <person name="Liebl W."/>
        </authorList>
    </citation>
    <scope>NUCLEOTIDE SEQUENCE [LARGE SCALE GENOMIC DNA]</scope>
    <source>
        <strain evidence="2">ATCC 35414 / DSM 8532 / NCIMB 11754</strain>
    </source>
</reference>
<proteinExistence type="predicted"/>
<dbReference type="EMBL" id="CP004044">
    <property type="protein sequence ID" value="AGC67336.1"/>
    <property type="molecule type" value="Genomic_DNA"/>
</dbReference>
<keyword evidence="2" id="KW-1185">Reference proteome</keyword>
<dbReference type="PATRIC" id="fig|1121335.3.peg.301"/>
<evidence type="ECO:0000313" key="1">
    <source>
        <dbReference type="EMBL" id="AGC67336.1"/>
    </source>
</evidence>
<gene>
    <name evidence="1" type="ordered locus">Cst_c03120</name>
</gene>
<dbReference type="KEGG" id="css:Cst_c03120"/>
<sequence length="38" mass="4681">MHYFRDIIKFILKWIGQDKIKMPSDTNRLIHVFSFVIE</sequence>
<dbReference type="STRING" id="1121335.Cst_c03120"/>